<keyword evidence="1" id="KW-0812">Transmembrane</keyword>
<proteinExistence type="predicted"/>
<feature type="transmembrane region" description="Helical" evidence="1">
    <location>
        <begin position="63"/>
        <end position="86"/>
    </location>
</feature>
<evidence type="ECO:0000256" key="1">
    <source>
        <dbReference type="SAM" id="Phobius"/>
    </source>
</evidence>
<reference evidence="2 3" key="1">
    <citation type="submission" date="2017-10" db="EMBL/GenBank/DDBJ databases">
        <authorList>
            <consortium name="Urmite Genomes"/>
        </authorList>
    </citation>
    <scope>NUCLEOTIDE SEQUENCE [LARGE SCALE GENOMIC DNA]</scope>
    <source>
        <strain evidence="2 3">FB-527</strain>
    </source>
</reference>
<name>A0A7Z7NAF4_9MYCO</name>
<dbReference type="AlphaFoldDB" id="A0A7Z7NAF4"/>
<comment type="caution">
    <text evidence="2">The sequence shown here is derived from an EMBL/GenBank/DDBJ whole genome shotgun (WGS) entry which is preliminary data.</text>
</comment>
<keyword evidence="1" id="KW-0472">Membrane</keyword>
<dbReference type="Proteomes" id="UP000554965">
    <property type="component" value="Unassembled WGS sequence"/>
</dbReference>
<protein>
    <submittedName>
        <fullName evidence="2">Uncharacterized protein</fullName>
    </submittedName>
</protein>
<feature type="transmembrane region" description="Helical" evidence="1">
    <location>
        <begin position="21"/>
        <end position="43"/>
    </location>
</feature>
<accession>A0A7Z7NAF4</accession>
<organism evidence="2 3">
    <name type="scientific">Mycobacterium simulans</name>
    <dbReference type="NCBI Taxonomy" id="627089"/>
    <lineage>
        <taxon>Bacteria</taxon>
        <taxon>Bacillati</taxon>
        <taxon>Actinomycetota</taxon>
        <taxon>Actinomycetes</taxon>
        <taxon>Mycobacteriales</taxon>
        <taxon>Mycobacteriaceae</taxon>
        <taxon>Mycobacterium</taxon>
    </lineage>
</organism>
<keyword evidence="3" id="KW-1185">Reference proteome</keyword>
<sequence>MAASYSYQSPFDQARKRPVQLIAGLFVGILSTMLTIGYFWFFAPIFPLFLCGITMAFKRTTAFSVGAFAAFFGVFVFVAVLAVLYFV</sequence>
<evidence type="ECO:0000313" key="2">
    <source>
        <dbReference type="EMBL" id="SOJ55786.1"/>
    </source>
</evidence>
<evidence type="ECO:0000313" key="3">
    <source>
        <dbReference type="Proteomes" id="UP000554965"/>
    </source>
</evidence>
<gene>
    <name evidence="2" type="ORF">MSIMFB_03265</name>
</gene>
<dbReference type="EMBL" id="OCTY01000002">
    <property type="protein sequence ID" value="SOJ55786.1"/>
    <property type="molecule type" value="Genomic_DNA"/>
</dbReference>
<keyword evidence="1" id="KW-1133">Transmembrane helix</keyword>